<dbReference type="PANTHER" id="PTHR23308">
    <property type="entry name" value="NUCLEAR INHIBITOR OF PROTEIN PHOSPHATASE-1"/>
    <property type="match status" value="1"/>
</dbReference>
<dbReference type="Proteomes" id="UP000254118">
    <property type="component" value="Unassembled WGS sequence"/>
</dbReference>
<feature type="domain" description="FHA" evidence="2">
    <location>
        <begin position="73"/>
        <end position="122"/>
    </location>
</feature>
<dbReference type="PROSITE" id="PS50006">
    <property type="entry name" value="FHA_DOMAIN"/>
    <property type="match status" value="1"/>
</dbReference>
<reference evidence="3 4" key="1">
    <citation type="submission" date="2018-06" db="EMBL/GenBank/DDBJ databases">
        <authorList>
            <consortium name="Pathogen Informatics"/>
            <person name="Doyle S."/>
        </authorList>
    </citation>
    <scope>NUCLEOTIDE SEQUENCE [LARGE SCALE GENOMIC DNA]</scope>
    <source>
        <strain evidence="3 4">NCTC7915</strain>
    </source>
</reference>
<keyword evidence="1" id="KW-0597">Phosphoprotein</keyword>
<evidence type="ECO:0000256" key="1">
    <source>
        <dbReference type="ARBA" id="ARBA00022553"/>
    </source>
</evidence>
<organism evidence="3 4">
    <name type="scientific">Dermatophilus congolensis</name>
    <dbReference type="NCBI Taxonomy" id="1863"/>
    <lineage>
        <taxon>Bacteria</taxon>
        <taxon>Bacillati</taxon>
        <taxon>Actinomycetota</taxon>
        <taxon>Actinomycetes</taxon>
        <taxon>Micrococcales</taxon>
        <taxon>Dermatophilaceae</taxon>
        <taxon>Dermatophilus</taxon>
    </lineage>
</organism>
<sequence length="148" mass="16380">MSDSTPQNFGAPRTDPATMQFTGINIPESADVDYGLRDEDRTTAEALRPGTALLIVLRGPNRGARFLLDSAVTTVGRHTDSDIFLDDVTVSRRHAIFEYKDGFFHVRDVASLNGTYVNQEMTDSAVLRSGDQVQVGKFRLLFLAKDEI</sequence>
<evidence type="ECO:0000313" key="3">
    <source>
        <dbReference type="EMBL" id="STD08527.1"/>
    </source>
</evidence>
<dbReference type="SUPFAM" id="SSF49879">
    <property type="entry name" value="SMAD/FHA domain"/>
    <property type="match status" value="1"/>
</dbReference>
<evidence type="ECO:0000313" key="4">
    <source>
        <dbReference type="Proteomes" id="UP000254118"/>
    </source>
</evidence>
<protein>
    <submittedName>
        <fullName evidence="3">Uncharacterized conserved protein, contains FHA domain</fullName>
    </submittedName>
</protein>
<dbReference type="EMBL" id="UFYA01000001">
    <property type="protein sequence ID" value="STD08527.1"/>
    <property type="molecule type" value="Genomic_DNA"/>
</dbReference>
<dbReference type="InterPro" id="IPR000253">
    <property type="entry name" value="FHA_dom"/>
</dbReference>
<dbReference type="Gene3D" id="2.60.200.20">
    <property type="match status" value="1"/>
</dbReference>
<gene>
    <name evidence="3" type="ORF">NCTC7915_01036</name>
</gene>
<dbReference type="AlphaFoldDB" id="A0AA46BMX9"/>
<name>A0AA46BMX9_9MICO</name>
<evidence type="ECO:0000259" key="2">
    <source>
        <dbReference type="PROSITE" id="PS50006"/>
    </source>
</evidence>
<comment type="caution">
    <text evidence="3">The sequence shown here is derived from an EMBL/GenBank/DDBJ whole genome shotgun (WGS) entry which is preliminary data.</text>
</comment>
<dbReference type="RefSeq" id="WP_371667145.1">
    <property type="nucleotide sequence ID" value="NZ_JAAFNO010000001.1"/>
</dbReference>
<dbReference type="InterPro" id="IPR008984">
    <property type="entry name" value="SMAD_FHA_dom_sf"/>
</dbReference>
<accession>A0AA46BMX9</accession>
<dbReference type="SMART" id="SM00240">
    <property type="entry name" value="FHA"/>
    <property type="match status" value="1"/>
</dbReference>
<proteinExistence type="predicted"/>
<dbReference type="InterPro" id="IPR050923">
    <property type="entry name" value="Cell_Proc_Reg/RNA_Proc"/>
</dbReference>
<dbReference type="Pfam" id="PF00498">
    <property type="entry name" value="FHA"/>
    <property type="match status" value="1"/>
</dbReference>